<comment type="caution">
    <text evidence="3">The sequence shown here is derived from an EMBL/GenBank/DDBJ whole genome shotgun (WGS) entry which is preliminary data.</text>
</comment>
<keyword evidence="2" id="KW-0472">Membrane</keyword>
<reference evidence="3 4" key="1">
    <citation type="journal article" date="2019" name="Int. J. Syst. Evol. Microbiol.">
        <title>The Global Catalogue of Microorganisms (GCM) 10K type strain sequencing project: providing services to taxonomists for standard genome sequencing and annotation.</title>
        <authorList>
            <consortium name="The Broad Institute Genomics Platform"/>
            <consortium name="The Broad Institute Genome Sequencing Center for Infectious Disease"/>
            <person name="Wu L."/>
            <person name="Ma J."/>
        </authorList>
    </citation>
    <scope>NUCLEOTIDE SEQUENCE [LARGE SCALE GENOMIC DNA]</scope>
    <source>
        <strain evidence="3 4">JCM 3380</strain>
    </source>
</reference>
<feature type="compositionally biased region" description="Basic and acidic residues" evidence="1">
    <location>
        <begin position="49"/>
        <end position="62"/>
    </location>
</feature>
<proteinExistence type="predicted"/>
<evidence type="ECO:0000256" key="1">
    <source>
        <dbReference type="SAM" id="MobiDB-lite"/>
    </source>
</evidence>
<dbReference type="Proteomes" id="UP001500416">
    <property type="component" value="Unassembled WGS sequence"/>
</dbReference>
<feature type="region of interest" description="Disordered" evidence="1">
    <location>
        <begin position="1"/>
        <end position="94"/>
    </location>
</feature>
<dbReference type="RefSeq" id="WP_343932870.1">
    <property type="nucleotide sequence ID" value="NZ_BAAABU010000002.1"/>
</dbReference>
<evidence type="ECO:0000313" key="4">
    <source>
        <dbReference type="Proteomes" id="UP001500416"/>
    </source>
</evidence>
<feature type="compositionally biased region" description="Basic and acidic residues" evidence="1">
    <location>
        <begin position="1"/>
        <end position="15"/>
    </location>
</feature>
<name>A0ABN0TCG6_9PSEU</name>
<evidence type="ECO:0000256" key="2">
    <source>
        <dbReference type="SAM" id="Phobius"/>
    </source>
</evidence>
<feature type="compositionally biased region" description="Low complexity" evidence="1">
    <location>
        <begin position="17"/>
        <end position="29"/>
    </location>
</feature>
<protein>
    <submittedName>
        <fullName evidence="3">Uncharacterized protein</fullName>
    </submittedName>
</protein>
<feature type="transmembrane region" description="Helical" evidence="2">
    <location>
        <begin position="98"/>
        <end position="119"/>
    </location>
</feature>
<organism evidence="3 4">
    <name type="scientific">Saccharothrix mutabilis subsp. mutabilis</name>
    <dbReference type="NCBI Taxonomy" id="66855"/>
    <lineage>
        <taxon>Bacteria</taxon>
        <taxon>Bacillati</taxon>
        <taxon>Actinomycetota</taxon>
        <taxon>Actinomycetes</taxon>
        <taxon>Pseudonocardiales</taxon>
        <taxon>Pseudonocardiaceae</taxon>
        <taxon>Saccharothrix</taxon>
    </lineage>
</organism>
<sequence length="258" mass="26164">MSDEPKPEAPGDPKPDTTPGGATPAAPAGGTTGGPTPGGATPAAPTGDTEPHEGDTKPHESEAEADQPAGSGRYLITPDEEDDAPAPAPAGGGSKRKLLIGVLAVVVLAAVAVAGYFVVSERSTADAGDCVSIGRQDENNRADVKTLDCDDNAASYKVGKVLGKSDEACPEEGLYTEVSPAASVGDGYKLCLLPNMAKGACYKPDEGTGFVKTECTGPETIKVTDVIEGDIDLSRCPDSAGMSYPEPKVTYCLAPAEL</sequence>
<accession>A0ABN0TCG6</accession>
<evidence type="ECO:0000313" key="3">
    <source>
        <dbReference type="EMBL" id="GAA0218047.1"/>
    </source>
</evidence>
<feature type="compositionally biased region" description="Low complexity" evidence="1">
    <location>
        <begin position="38"/>
        <end position="48"/>
    </location>
</feature>
<keyword evidence="2" id="KW-0812">Transmembrane</keyword>
<keyword evidence="4" id="KW-1185">Reference proteome</keyword>
<gene>
    <name evidence="3" type="ORF">GCM10010492_14880</name>
</gene>
<keyword evidence="2" id="KW-1133">Transmembrane helix</keyword>
<dbReference type="EMBL" id="BAAABU010000002">
    <property type="protein sequence ID" value="GAA0218047.1"/>
    <property type="molecule type" value="Genomic_DNA"/>
</dbReference>